<dbReference type="CDD" id="cd01680">
    <property type="entry name" value="EFG_like_IV"/>
    <property type="match status" value="1"/>
</dbReference>
<evidence type="ECO:0000256" key="3">
    <source>
        <dbReference type="ARBA" id="ARBA00022768"/>
    </source>
</evidence>
<dbReference type="GO" id="GO:0032790">
    <property type="term" value="P:ribosome disassembly"/>
    <property type="evidence" value="ECO:0007669"/>
    <property type="project" value="TreeGrafter"/>
</dbReference>
<evidence type="ECO:0000256" key="7">
    <source>
        <dbReference type="NCBIfam" id="TIGR00484"/>
    </source>
</evidence>
<protein>
    <recommendedName>
        <fullName evidence="7">Elongation factor G</fullName>
    </recommendedName>
</protein>
<dbReference type="InterPro" id="IPR031157">
    <property type="entry name" value="G_TR_CS"/>
</dbReference>
<dbReference type="CDD" id="cd04088">
    <property type="entry name" value="EFG_mtEFG_II"/>
    <property type="match status" value="1"/>
</dbReference>
<dbReference type="PANTHER" id="PTHR43261:SF1">
    <property type="entry name" value="RIBOSOME-RELEASING FACTOR 2, MITOCHONDRIAL"/>
    <property type="match status" value="1"/>
</dbReference>
<dbReference type="PANTHER" id="PTHR43261">
    <property type="entry name" value="TRANSLATION ELONGATION FACTOR G-RELATED"/>
    <property type="match status" value="1"/>
</dbReference>
<reference evidence="9" key="1">
    <citation type="journal article" date="2021" name="PeerJ">
        <title>Extensive microbial diversity within the chicken gut microbiome revealed by metagenomics and culture.</title>
        <authorList>
            <person name="Gilroy R."/>
            <person name="Ravi A."/>
            <person name="Getino M."/>
            <person name="Pursley I."/>
            <person name="Horton D.L."/>
            <person name="Alikhan N.F."/>
            <person name="Baker D."/>
            <person name="Gharbi K."/>
            <person name="Hall N."/>
            <person name="Watson M."/>
            <person name="Adriaenssens E.M."/>
            <person name="Foster-Nyarko E."/>
            <person name="Jarju S."/>
            <person name="Secka A."/>
            <person name="Antonio M."/>
            <person name="Oren A."/>
            <person name="Chaudhuri R.R."/>
            <person name="La Ragione R."/>
            <person name="Hildebrand F."/>
            <person name="Pallen M.J."/>
        </authorList>
    </citation>
    <scope>NUCLEOTIDE SEQUENCE</scope>
    <source>
        <strain evidence="9">5032</strain>
    </source>
</reference>
<keyword evidence="3 9" id="KW-0251">Elongation factor</keyword>
<dbReference type="Pfam" id="PF00009">
    <property type="entry name" value="GTP_EFTU"/>
    <property type="match status" value="1"/>
</dbReference>
<dbReference type="PROSITE" id="PS51722">
    <property type="entry name" value="G_TR_2"/>
    <property type="match status" value="1"/>
</dbReference>
<dbReference type="FunFam" id="3.40.50.300:FF:000029">
    <property type="entry name" value="Elongation factor G"/>
    <property type="match status" value="1"/>
</dbReference>
<dbReference type="InterPro" id="IPR005517">
    <property type="entry name" value="Transl_elong_EFG/EF2_IV"/>
</dbReference>
<sequence length="680" mass="74078">MKDIRNIGIIAHIDAGKTTLSERMLFYSRKIHRLGEVHEGTATMDYLPEEQERGITITSACTSCQWNDCTLNLIDTPGHVDFTIEVERSLRVLDGAVGVFCAVAGVEPQSETVWRQSEHFAVPKLAFINKIDRLGADFEAVLAAMRERLGANPLPLTVPLGQGEDFRGLVDLLSEEMLTFSPEDQGRTVLRQPAAEAGGDAAALCARWRELLLEKLAEADDAFLEAYLGGDYGPEDIRQALRRATLARAVTPVYCGSALRNSGVQPLLDGVCAWLPSPLDIPAPVGMDAEGRESPIPADPAAPVAALVFKVLMENGRKLSFLRLYAGTLHEGDNLRNVNGNCDERVGRLYRMHADRREQLDSASAGDIVSVIGLRSAHTGETFCARERQVRLEAIESYAPVITLALEPRNADEGKVLDEALERFAAEDPTLLVRQDEESGCRMVSGMGELHLDILLERIRREYGIEPRAGHPQVILRECVRRTGEADVVFDRDLGKEHHQGHVRLSIAPRERGTGNAVTVGDFLPVDPQEAARLLPKALLDAALSGVRDALQSGERTGYPLEDVAVRLELVERIEGLTTVPGTHLAAGQALREAVSAASPVTLEPIMKVEISVPDDFLGAAISLLGTCGGKVDDLQDRAGLKQVQATAPLRRLFGFSTQLRSATQGRAGLMLAFDRFDLP</sequence>
<dbReference type="Gene3D" id="3.30.70.240">
    <property type="match status" value="1"/>
</dbReference>
<dbReference type="SUPFAM" id="SSF54980">
    <property type="entry name" value="EF-G C-terminal domain-like"/>
    <property type="match status" value="2"/>
</dbReference>
<dbReference type="InterPro" id="IPR005225">
    <property type="entry name" value="Small_GTP-bd"/>
</dbReference>
<evidence type="ECO:0000256" key="4">
    <source>
        <dbReference type="ARBA" id="ARBA00022917"/>
    </source>
</evidence>
<dbReference type="PRINTS" id="PR00315">
    <property type="entry name" value="ELONGATNFCT"/>
</dbReference>
<dbReference type="InterPro" id="IPR000795">
    <property type="entry name" value="T_Tr_GTP-bd_dom"/>
</dbReference>
<dbReference type="Pfam" id="PF22042">
    <property type="entry name" value="EF-G_D2"/>
    <property type="match status" value="1"/>
</dbReference>
<evidence type="ECO:0000313" key="10">
    <source>
        <dbReference type="Proteomes" id="UP000823821"/>
    </source>
</evidence>
<dbReference type="NCBIfam" id="TIGR00231">
    <property type="entry name" value="small_GTP"/>
    <property type="match status" value="1"/>
</dbReference>
<dbReference type="GO" id="GO:0003924">
    <property type="term" value="F:GTPase activity"/>
    <property type="evidence" value="ECO:0007669"/>
    <property type="project" value="InterPro"/>
</dbReference>
<dbReference type="Proteomes" id="UP000823821">
    <property type="component" value="Unassembled WGS sequence"/>
</dbReference>
<gene>
    <name evidence="9" type="primary">fusA</name>
    <name evidence="9" type="ORF">H9784_05050</name>
</gene>
<dbReference type="InterPro" id="IPR035647">
    <property type="entry name" value="EFG_III/V"/>
</dbReference>
<dbReference type="Pfam" id="PF00679">
    <property type="entry name" value="EFG_C"/>
    <property type="match status" value="1"/>
</dbReference>
<dbReference type="InterPro" id="IPR014721">
    <property type="entry name" value="Ribsml_uS5_D2-typ_fold_subgr"/>
</dbReference>
<dbReference type="FunFam" id="3.30.70.240:FF:000001">
    <property type="entry name" value="Elongation factor G"/>
    <property type="match status" value="1"/>
</dbReference>
<comment type="similarity">
    <text evidence="1">Belongs to the TRAFAC class translation factor GTPase superfamily. Classic translation factor GTPase family. EF-G/EF-2 subfamily.</text>
</comment>
<dbReference type="AlphaFoldDB" id="A0A9D2HNA4"/>
<keyword evidence="2" id="KW-0547">Nucleotide-binding</keyword>
<dbReference type="InterPro" id="IPR009022">
    <property type="entry name" value="EFG_III"/>
</dbReference>
<keyword evidence="4" id="KW-0648">Protein biosynthesis</keyword>
<dbReference type="InterPro" id="IPR041095">
    <property type="entry name" value="EFG_II"/>
</dbReference>
<organism evidence="9 10">
    <name type="scientific">Candidatus Desulfovibrio intestinavium</name>
    <dbReference type="NCBI Taxonomy" id="2838534"/>
    <lineage>
        <taxon>Bacteria</taxon>
        <taxon>Pseudomonadati</taxon>
        <taxon>Thermodesulfobacteriota</taxon>
        <taxon>Desulfovibrionia</taxon>
        <taxon>Desulfovibrionales</taxon>
        <taxon>Desulfovibrionaceae</taxon>
        <taxon>Desulfovibrio</taxon>
    </lineage>
</organism>
<evidence type="ECO:0000259" key="8">
    <source>
        <dbReference type="PROSITE" id="PS51722"/>
    </source>
</evidence>
<dbReference type="InterPro" id="IPR035649">
    <property type="entry name" value="EFG_V"/>
</dbReference>
<dbReference type="CDD" id="cd03713">
    <property type="entry name" value="EFG_mtEFG_C"/>
    <property type="match status" value="1"/>
</dbReference>
<feature type="domain" description="Tr-type G" evidence="8">
    <location>
        <begin position="2"/>
        <end position="279"/>
    </location>
</feature>
<dbReference type="Gene3D" id="3.30.230.10">
    <property type="match status" value="1"/>
</dbReference>
<dbReference type="InterPro" id="IPR004540">
    <property type="entry name" value="Transl_elong_EFG/EF2"/>
</dbReference>
<reference evidence="9" key="2">
    <citation type="submission" date="2021-04" db="EMBL/GenBank/DDBJ databases">
        <authorList>
            <person name="Gilroy R."/>
        </authorList>
    </citation>
    <scope>NUCLEOTIDE SEQUENCE</scope>
    <source>
        <strain evidence="9">5032</strain>
    </source>
</reference>
<dbReference type="SUPFAM" id="SSF54211">
    <property type="entry name" value="Ribosomal protein S5 domain 2-like"/>
    <property type="match status" value="1"/>
</dbReference>
<dbReference type="SMART" id="SM00889">
    <property type="entry name" value="EFG_IV"/>
    <property type="match status" value="1"/>
</dbReference>
<dbReference type="SUPFAM" id="SSF52540">
    <property type="entry name" value="P-loop containing nucleoside triphosphate hydrolases"/>
    <property type="match status" value="1"/>
</dbReference>
<dbReference type="InterPro" id="IPR053905">
    <property type="entry name" value="EF-G-like_DII"/>
</dbReference>
<dbReference type="EMBL" id="DWZD01000034">
    <property type="protein sequence ID" value="HJA78924.1"/>
    <property type="molecule type" value="Genomic_DNA"/>
</dbReference>
<dbReference type="SMART" id="SM00838">
    <property type="entry name" value="EFG_C"/>
    <property type="match status" value="1"/>
</dbReference>
<evidence type="ECO:0000313" key="9">
    <source>
        <dbReference type="EMBL" id="HJA78924.1"/>
    </source>
</evidence>
<comment type="function">
    <text evidence="6">Catalyzes the GTP-dependent ribosomal translocation step during translation elongation. During this step, the ribosome changes from the pre-translocational (PRE) to the post-translocational (POST) state as the newly formed A-site-bound peptidyl-tRNA and P-site-bound deacylated tRNA move to the P and E sites, respectively. Catalyzes the coordinated movement of the two tRNA molecules, the mRNA and conformational changes in the ribosome.</text>
</comment>
<evidence type="ECO:0000256" key="6">
    <source>
        <dbReference type="ARBA" id="ARBA00024731"/>
    </source>
</evidence>
<dbReference type="Gene3D" id="3.30.70.870">
    <property type="entry name" value="Elongation Factor G (Translational Gtpase), domain 3"/>
    <property type="match status" value="1"/>
</dbReference>
<dbReference type="SUPFAM" id="SSF50447">
    <property type="entry name" value="Translation proteins"/>
    <property type="match status" value="1"/>
</dbReference>
<dbReference type="InterPro" id="IPR020568">
    <property type="entry name" value="Ribosomal_Su5_D2-typ_SF"/>
</dbReference>
<dbReference type="Pfam" id="PF03764">
    <property type="entry name" value="EFG_IV"/>
    <property type="match status" value="1"/>
</dbReference>
<dbReference type="InterPro" id="IPR027417">
    <property type="entry name" value="P-loop_NTPase"/>
</dbReference>
<accession>A0A9D2HNA4</accession>
<dbReference type="InterPro" id="IPR000640">
    <property type="entry name" value="EFG_V-like"/>
</dbReference>
<dbReference type="CDD" id="cd16262">
    <property type="entry name" value="EFG_III"/>
    <property type="match status" value="1"/>
</dbReference>
<dbReference type="CDD" id="cd01886">
    <property type="entry name" value="EF-G"/>
    <property type="match status" value="1"/>
</dbReference>
<dbReference type="InterPro" id="IPR009000">
    <property type="entry name" value="Transl_B-barrel_sf"/>
</dbReference>
<dbReference type="Gene3D" id="3.40.50.300">
    <property type="entry name" value="P-loop containing nucleotide triphosphate hydrolases"/>
    <property type="match status" value="1"/>
</dbReference>
<dbReference type="Gene3D" id="2.40.30.10">
    <property type="entry name" value="Translation factors"/>
    <property type="match status" value="1"/>
</dbReference>
<evidence type="ECO:0000256" key="2">
    <source>
        <dbReference type="ARBA" id="ARBA00022741"/>
    </source>
</evidence>
<proteinExistence type="inferred from homology"/>
<keyword evidence="5" id="KW-0342">GTP-binding</keyword>
<dbReference type="GO" id="GO:0003746">
    <property type="term" value="F:translation elongation factor activity"/>
    <property type="evidence" value="ECO:0007669"/>
    <property type="project" value="UniProtKB-UniRule"/>
</dbReference>
<dbReference type="Pfam" id="PF14492">
    <property type="entry name" value="EFG_III"/>
    <property type="match status" value="1"/>
</dbReference>
<dbReference type="FunFam" id="3.30.70.870:FF:000002">
    <property type="entry name" value="Translation elongation factor 2"/>
    <property type="match status" value="1"/>
</dbReference>
<evidence type="ECO:0000256" key="1">
    <source>
        <dbReference type="ARBA" id="ARBA00005870"/>
    </source>
</evidence>
<comment type="caution">
    <text evidence="9">The sequence shown here is derived from an EMBL/GenBank/DDBJ whole genome shotgun (WGS) entry which is preliminary data.</text>
</comment>
<dbReference type="NCBIfam" id="TIGR00484">
    <property type="entry name" value="EF-G"/>
    <property type="match status" value="1"/>
</dbReference>
<dbReference type="GO" id="GO:0005525">
    <property type="term" value="F:GTP binding"/>
    <property type="evidence" value="ECO:0007669"/>
    <property type="project" value="UniProtKB-UniRule"/>
</dbReference>
<dbReference type="PROSITE" id="PS00301">
    <property type="entry name" value="G_TR_1"/>
    <property type="match status" value="1"/>
</dbReference>
<evidence type="ECO:0000256" key="5">
    <source>
        <dbReference type="ARBA" id="ARBA00023134"/>
    </source>
</evidence>
<name>A0A9D2HNA4_9BACT</name>